<evidence type="ECO:0000256" key="1">
    <source>
        <dbReference type="ARBA" id="ARBA00001946"/>
    </source>
</evidence>
<comment type="cofactor">
    <cofactor evidence="1">
        <name>Mg(2+)</name>
        <dbReference type="ChEBI" id="CHEBI:18420"/>
    </cofactor>
</comment>
<dbReference type="SUPFAM" id="SSF55811">
    <property type="entry name" value="Nudix"/>
    <property type="match status" value="1"/>
</dbReference>
<dbReference type="Gene3D" id="3.90.79.10">
    <property type="entry name" value="Nucleoside Triphosphate Pyrophosphohydrolase"/>
    <property type="match status" value="1"/>
</dbReference>
<dbReference type="PROSITE" id="PS51462">
    <property type="entry name" value="NUDIX"/>
    <property type="match status" value="1"/>
</dbReference>
<proteinExistence type="predicted"/>
<protein>
    <submittedName>
        <fullName evidence="5">Uridylate kinase</fullName>
    </submittedName>
</protein>
<evidence type="ECO:0000256" key="3">
    <source>
        <dbReference type="SAM" id="MobiDB-lite"/>
    </source>
</evidence>
<name>A0A220UFQ1_9MICO</name>
<dbReference type="KEGG" id="brv:CFK39_02980"/>
<evidence type="ECO:0000256" key="2">
    <source>
        <dbReference type="ARBA" id="ARBA00022801"/>
    </source>
</evidence>
<dbReference type="InterPro" id="IPR000086">
    <property type="entry name" value="NUDIX_hydrolase_dom"/>
</dbReference>
<evidence type="ECO:0000313" key="6">
    <source>
        <dbReference type="Proteomes" id="UP000198398"/>
    </source>
</evidence>
<dbReference type="Proteomes" id="UP000198398">
    <property type="component" value="Chromosome"/>
</dbReference>
<gene>
    <name evidence="5" type="ORF">CFK39_02980</name>
</gene>
<dbReference type="EMBL" id="CP022316">
    <property type="protein sequence ID" value="ASK67028.1"/>
    <property type="molecule type" value="Genomic_DNA"/>
</dbReference>
<dbReference type="InterPro" id="IPR027417">
    <property type="entry name" value="P-loop_NTPase"/>
</dbReference>
<dbReference type="Gene3D" id="3.40.50.300">
    <property type="entry name" value="P-loop containing nucleotide triphosphate hydrolases"/>
    <property type="match status" value="1"/>
</dbReference>
<keyword evidence="5" id="KW-0808">Transferase</keyword>
<dbReference type="OrthoDB" id="3691767at2"/>
<dbReference type="AlphaFoldDB" id="A0A220UFQ1"/>
<organism evidence="5 6">
    <name type="scientific">Brachybacterium avium</name>
    <dbReference type="NCBI Taxonomy" id="2017485"/>
    <lineage>
        <taxon>Bacteria</taxon>
        <taxon>Bacillati</taxon>
        <taxon>Actinomycetota</taxon>
        <taxon>Actinomycetes</taxon>
        <taxon>Micrococcales</taxon>
        <taxon>Dermabacteraceae</taxon>
        <taxon>Brachybacterium</taxon>
    </lineage>
</organism>
<keyword evidence="2" id="KW-0378">Hydrolase</keyword>
<keyword evidence="5" id="KW-0418">Kinase</keyword>
<feature type="domain" description="Nudix hydrolase" evidence="4">
    <location>
        <begin position="193"/>
        <end position="327"/>
    </location>
</feature>
<dbReference type="SUPFAM" id="SSF52540">
    <property type="entry name" value="P-loop containing nucleoside triphosphate hydrolases"/>
    <property type="match status" value="1"/>
</dbReference>
<dbReference type="InterPro" id="IPR015797">
    <property type="entry name" value="NUDIX_hydrolase-like_dom_sf"/>
</dbReference>
<dbReference type="GO" id="GO:0016787">
    <property type="term" value="F:hydrolase activity"/>
    <property type="evidence" value="ECO:0007669"/>
    <property type="project" value="UniProtKB-KW"/>
</dbReference>
<evidence type="ECO:0000313" key="5">
    <source>
        <dbReference type="EMBL" id="ASK67028.1"/>
    </source>
</evidence>
<evidence type="ECO:0000259" key="4">
    <source>
        <dbReference type="PROSITE" id="PS51462"/>
    </source>
</evidence>
<sequence>MVVRRSGVPALNLDDFYRDGEDPSLPRRFGIPDWDLPAAWDDGAALAALTALAHDGAAEIPTYSISQSRRTGTARLEIGDAPLFIAEGIFAAELIAPLAAAGLLAEAIVLDRSVPVVFVLRLLRDLRERRKSVPILVQRGIALARQQGRDMVRWKQAGLRPYSLRAAVGRLGELVQLAEAERRCRAVGAPSARLRIAAVCFLRDAPAGAAHRTELLCVRKHGTGSWMQVGGKLDPGESAREAALREVEEELGAVLRASDLEELGEFDAVAANEPATVVRSSVFTTRALLPATLQVRAELAEHQWIPVDENTAPSGLGRLAPLLVQHILPALRGREGPGHEDAPTAEVAEPTRRG</sequence>
<dbReference type="GO" id="GO:0016301">
    <property type="term" value="F:kinase activity"/>
    <property type="evidence" value="ECO:0007669"/>
    <property type="project" value="UniProtKB-KW"/>
</dbReference>
<dbReference type="InterPro" id="IPR020084">
    <property type="entry name" value="NUDIX_hydrolase_CS"/>
</dbReference>
<dbReference type="PANTHER" id="PTHR43046:SF2">
    <property type="entry name" value="8-OXO-DGTP DIPHOSPHATASE-RELATED"/>
    <property type="match status" value="1"/>
</dbReference>
<keyword evidence="6" id="KW-1185">Reference proteome</keyword>
<accession>A0A220UFQ1</accession>
<dbReference type="PROSITE" id="PS00893">
    <property type="entry name" value="NUDIX_BOX"/>
    <property type="match status" value="1"/>
</dbReference>
<dbReference type="CDD" id="cd04690">
    <property type="entry name" value="NUDIX_Hydrolase"/>
    <property type="match status" value="1"/>
</dbReference>
<dbReference type="PANTHER" id="PTHR43046">
    <property type="entry name" value="GDP-MANNOSE MANNOSYL HYDROLASE"/>
    <property type="match status" value="1"/>
</dbReference>
<dbReference type="Pfam" id="PF00293">
    <property type="entry name" value="NUDIX"/>
    <property type="match status" value="1"/>
</dbReference>
<reference evidence="6" key="1">
    <citation type="submission" date="2017-07" db="EMBL/GenBank/DDBJ databases">
        <title>Brachybacterium sp. VR2415.</title>
        <authorList>
            <person name="Tak E.J."/>
            <person name="Bae J.-W."/>
        </authorList>
    </citation>
    <scope>NUCLEOTIDE SEQUENCE [LARGE SCALE GENOMIC DNA]</scope>
    <source>
        <strain evidence="6">VR2415</strain>
    </source>
</reference>
<feature type="region of interest" description="Disordered" evidence="3">
    <location>
        <begin position="332"/>
        <end position="354"/>
    </location>
</feature>
<feature type="compositionally biased region" description="Basic and acidic residues" evidence="3">
    <location>
        <begin position="332"/>
        <end position="342"/>
    </location>
</feature>